<gene>
    <name evidence="1" type="ORF">DSO57_1004475</name>
</gene>
<sequence>MAAANSYPLHLRGADDFGATHEEILVPGRTGPINLANQHPLQTQYPPHQPLSPASRPLLDFEEDKKDMLRFKNTVYYPYFTYSMSLLNVAVMAFQLYNCLQLTGSVVQTQPFNFLVGPPAEVLINQGGRFLPCMKQVNTTKQNYRCPADSNRLPSGTAEYQSTLPKPCNIEQLCGLGGFKSGVPDQWFRFITPMFLHGGVLHLLLNVLTLLVLGVQLEKTYGPIRIAFVYLSAGVGGFFLGANLLPAEIPSVGASGAIFGLIACDLVDLFINWDRVVGPYCELFKVTLGIIVTFAFGLLPIVDNFSHIGGFIAGLFASGCVMPSCRVGKRTHTFGFLIFFSFLSGVLLALGFYFSITGFYFGNWAKACPKCQYLNCLPIGDLCKNYQLS</sequence>
<evidence type="ECO:0000313" key="2">
    <source>
        <dbReference type="Proteomes" id="UP001165960"/>
    </source>
</evidence>
<comment type="caution">
    <text evidence="1">The sequence shown here is derived from an EMBL/GenBank/DDBJ whole genome shotgun (WGS) entry which is preliminary data.</text>
</comment>
<evidence type="ECO:0000313" key="1">
    <source>
        <dbReference type="EMBL" id="KAJ9086416.1"/>
    </source>
</evidence>
<proteinExistence type="predicted"/>
<keyword evidence="2" id="KW-1185">Reference proteome</keyword>
<accession>A0ACC2UIE7</accession>
<reference evidence="1" key="1">
    <citation type="submission" date="2022-04" db="EMBL/GenBank/DDBJ databases">
        <title>Genome of the entomopathogenic fungus Entomophthora muscae.</title>
        <authorList>
            <person name="Elya C."/>
            <person name="Lovett B.R."/>
            <person name="Lee E."/>
            <person name="Macias A.M."/>
            <person name="Hajek A.E."/>
            <person name="De Bivort B.L."/>
            <person name="Kasson M.T."/>
            <person name="De Fine Licht H.H."/>
            <person name="Stajich J.E."/>
        </authorList>
    </citation>
    <scope>NUCLEOTIDE SEQUENCE</scope>
    <source>
        <strain evidence="1">Berkeley</strain>
    </source>
</reference>
<dbReference type="EMBL" id="QTSX02000721">
    <property type="protein sequence ID" value="KAJ9086416.1"/>
    <property type="molecule type" value="Genomic_DNA"/>
</dbReference>
<dbReference type="Proteomes" id="UP001165960">
    <property type="component" value="Unassembled WGS sequence"/>
</dbReference>
<organism evidence="1 2">
    <name type="scientific">Entomophthora muscae</name>
    <dbReference type="NCBI Taxonomy" id="34485"/>
    <lineage>
        <taxon>Eukaryota</taxon>
        <taxon>Fungi</taxon>
        <taxon>Fungi incertae sedis</taxon>
        <taxon>Zoopagomycota</taxon>
        <taxon>Entomophthoromycotina</taxon>
        <taxon>Entomophthoromycetes</taxon>
        <taxon>Entomophthorales</taxon>
        <taxon>Entomophthoraceae</taxon>
        <taxon>Entomophthora</taxon>
    </lineage>
</organism>
<name>A0ACC2UIE7_9FUNG</name>
<protein>
    <submittedName>
        <fullName evidence="1">Uncharacterized protein</fullName>
    </submittedName>
</protein>